<dbReference type="STRING" id="981384.GCA_000192475_01427"/>
<sequence length="373" mass="39575">MSKLRIDVDLDKIRYNTRFLVDHLRPRGITVTGVTKAVCGHPEIANAMLEGGATGLADARISNIMRMHDAGISCSISLIRTPMLSQVAQVLDNCDVSFNTEMDIIASLAIEALGKNITHNIILMVEMGDMRDGILPEHLESTVSQILRMEGISLKWIGANFACLGHVAPSAGAMELLSSLAADTELASGPALETVSGGGSASLPWALGKGATGKINNLRLGEAILLGTDPVSGYAIDGLYTDVFTLWAEVIETKTKSNPNPLQMIYPIPSMQCVTLDSPSNTRSILAIGLQDTDAAGLIFPAGVTFVGATSDHIVVENTDCLLRPGGEVKLKLNYSALSRGMAAPDVAKVFHGDGALVDCTAANTDRRYSKRK</sequence>
<evidence type="ECO:0000313" key="5">
    <source>
        <dbReference type="EMBL" id="RLK07271.1"/>
    </source>
</evidence>
<dbReference type="SUPFAM" id="SSF51419">
    <property type="entry name" value="PLP-binding barrel"/>
    <property type="match status" value="1"/>
</dbReference>
<protein>
    <submittedName>
        <fullName evidence="5">Putative amino acid racemase</fullName>
    </submittedName>
</protein>
<dbReference type="Pfam" id="PF01168">
    <property type="entry name" value="Ala_racemase_N"/>
    <property type="match status" value="1"/>
</dbReference>
<comment type="caution">
    <text evidence="5">The sequence shown here is derived from an EMBL/GenBank/DDBJ whole genome shotgun (WGS) entry which is preliminary data.</text>
</comment>
<keyword evidence="6" id="KW-1185">Reference proteome</keyword>
<keyword evidence="2" id="KW-0663">Pyridoxal phosphate</keyword>
<dbReference type="InterPro" id="IPR001608">
    <property type="entry name" value="Ala_racemase_N"/>
</dbReference>
<evidence type="ECO:0000259" key="4">
    <source>
        <dbReference type="Pfam" id="PF01168"/>
    </source>
</evidence>
<comment type="cofactor">
    <cofactor evidence="1">
        <name>pyridoxal 5'-phosphate</name>
        <dbReference type="ChEBI" id="CHEBI:597326"/>
    </cofactor>
</comment>
<dbReference type="Proteomes" id="UP000271700">
    <property type="component" value="Unassembled WGS sequence"/>
</dbReference>
<dbReference type="InterPro" id="IPR029066">
    <property type="entry name" value="PLP-binding_barrel"/>
</dbReference>
<dbReference type="InterPro" id="IPR000821">
    <property type="entry name" value="Ala_racemase"/>
</dbReference>
<name>A0A497ZFD9_9RHOB</name>
<proteinExistence type="predicted"/>
<evidence type="ECO:0000313" key="6">
    <source>
        <dbReference type="Proteomes" id="UP000271700"/>
    </source>
</evidence>
<evidence type="ECO:0000256" key="2">
    <source>
        <dbReference type="ARBA" id="ARBA00022898"/>
    </source>
</evidence>
<feature type="domain" description="Alanine racemase N-terminal" evidence="4">
    <location>
        <begin position="8"/>
        <end position="224"/>
    </location>
</feature>
<dbReference type="PANTHER" id="PTHR30511">
    <property type="entry name" value="ALANINE RACEMASE"/>
    <property type="match status" value="1"/>
</dbReference>
<evidence type="ECO:0000256" key="1">
    <source>
        <dbReference type="ARBA" id="ARBA00001933"/>
    </source>
</evidence>
<dbReference type="GO" id="GO:0005829">
    <property type="term" value="C:cytosol"/>
    <property type="evidence" value="ECO:0007669"/>
    <property type="project" value="TreeGrafter"/>
</dbReference>
<dbReference type="GO" id="GO:0030170">
    <property type="term" value="F:pyridoxal phosphate binding"/>
    <property type="evidence" value="ECO:0007669"/>
    <property type="project" value="TreeGrafter"/>
</dbReference>
<evidence type="ECO:0000256" key="3">
    <source>
        <dbReference type="ARBA" id="ARBA00023235"/>
    </source>
</evidence>
<gene>
    <name evidence="5" type="ORF">CLV75_2386</name>
</gene>
<dbReference type="PANTHER" id="PTHR30511:SF3">
    <property type="entry name" value="LYSINE RACEMASE"/>
    <property type="match status" value="1"/>
</dbReference>
<dbReference type="CDD" id="cd06815">
    <property type="entry name" value="PLPDE_III_AR_like_1"/>
    <property type="match status" value="1"/>
</dbReference>
<reference evidence="5 6" key="1">
    <citation type="submission" date="2018-10" db="EMBL/GenBank/DDBJ databases">
        <title>Genomic Encyclopedia of Archaeal and Bacterial Type Strains, Phase II (KMG-II): from individual species to whole genera.</title>
        <authorList>
            <person name="Goeker M."/>
        </authorList>
    </citation>
    <scope>NUCLEOTIDE SEQUENCE [LARGE SCALE GENOMIC DNA]</scope>
    <source>
        <strain evidence="5 6">DSM 29317</strain>
    </source>
</reference>
<organism evidence="5 6">
    <name type="scientific">Ruegeria conchae</name>
    <dbReference type="NCBI Taxonomy" id="981384"/>
    <lineage>
        <taxon>Bacteria</taxon>
        <taxon>Pseudomonadati</taxon>
        <taxon>Pseudomonadota</taxon>
        <taxon>Alphaproteobacteria</taxon>
        <taxon>Rhodobacterales</taxon>
        <taxon>Roseobacteraceae</taxon>
        <taxon>Ruegeria</taxon>
    </lineage>
</organism>
<accession>A0A497ZFD9</accession>
<dbReference type="AlphaFoldDB" id="A0A497ZFD9"/>
<dbReference type="Gene3D" id="3.20.20.10">
    <property type="entry name" value="Alanine racemase"/>
    <property type="match status" value="1"/>
</dbReference>
<dbReference type="OrthoDB" id="504078at2"/>
<dbReference type="RefSeq" id="WP_010442290.1">
    <property type="nucleotide sequence ID" value="NZ_AEYW01000014.1"/>
</dbReference>
<dbReference type="GO" id="GO:0008784">
    <property type="term" value="F:alanine racemase activity"/>
    <property type="evidence" value="ECO:0007669"/>
    <property type="project" value="TreeGrafter"/>
</dbReference>
<keyword evidence="3" id="KW-0413">Isomerase</keyword>
<dbReference type="EMBL" id="RCCT01000003">
    <property type="protein sequence ID" value="RLK07271.1"/>
    <property type="molecule type" value="Genomic_DNA"/>
</dbReference>